<accession>A0A8R1HQL0</accession>
<keyword evidence="3" id="KW-1185">Reference proteome</keyword>
<dbReference type="EnsemblMetazoa" id="CJA08214b.1">
    <property type="protein sequence ID" value="CJA08214b.1"/>
    <property type="gene ID" value="WBGene00127418"/>
</dbReference>
<evidence type="ECO:0000259" key="1">
    <source>
        <dbReference type="SMART" id="SM01126"/>
    </source>
</evidence>
<dbReference type="AlphaFoldDB" id="A0A8R1HQL0"/>
<reference evidence="3" key="1">
    <citation type="submission" date="2010-08" db="EMBL/GenBank/DDBJ databases">
        <authorList>
            <consortium name="Caenorhabditis japonica Sequencing Consortium"/>
            <person name="Wilson R.K."/>
        </authorList>
    </citation>
    <scope>NUCLEOTIDE SEQUENCE [LARGE SCALE GENOMIC DNA]</scope>
    <source>
        <strain evidence="3">DF5081</strain>
    </source>
</reference>
<dbReference type="InterPro" id="IPR024445">
    <property type="entry name" value="Tnp_ISXO2-like"/>
</dbReference>
<dbReference type="Proteomes" id="UP000005237">
    <property type="component" value="Unassembled WGS sequence"/>
</dbReference>
<dbReference type="PANTHER" id="PTHR47163:SF2">
    <property type="entry name" value="SI:DKEY-17M8.2"/>
    <property type="match status" value="1"/>
</dbReference>
<sequence>MPIGKIVKLIVLWINRYSSTQIESEINCSPTTIVDYRNFFRELCIKIEKRYGMIGGGDEEIVELDEIAVHSRKYGRRDKERELTRILGGRRRLTKNVFALITPTRSSKTMIPIIREKTIEPLTILKVLSKDGEVIHTNNIESFWQRLKKPLVMANGTSEQLLPSYISESVVRENEKDNFGEMIIEESREFRSG</sequence>
<proteinExistence type="predicted"/>
<dbReference type="SMART" id="SM01126">
    <property type="entry name" value="DDE_Tnp_IS1595"/>
    <property type="match status" value="1"/>
</dbReference>
<reference evidence="2" key="2">
    <citation type="submission" date="2022-06" db="UniProtKB">
        <authorList>
            <consortium name="EnsemblMetazoa"/>
        </authorList>
    </citation>
    <scope>IDENTIFICATION</scope>
    <source>
        <strain evidence="2">DF5081</strain>
    </source>
</reference>
<dbReference type="PANTHER" id="PTHR47163">
    <property type="entry name" value="DDE_TNP_IS1595 DOMAIN-CONTAINING PROTEIN"/>
    <property type="match status" value="1"/>
</dbReference>
<evidence type="ECO:0000313" key="2">
    <source>
        <dbReference type="EnsemblMetazoa" id="CJA08214b.1"/>
    </source>
</evidence>
<name>A0A8R1HQL0_CAEJA</name>
<protein>
    <submittedName>
        <fullName evidence="2">DDE_Tnp_IS1595 domain-containing protein</fullName>
    </submittedName>
</protein>
<feature type="domain" description="ISXO2-like transposase" evidence="1">
    <location>
        <begin position="53"/>
        <end position="174"/>
    </location>
</feature>
<organism evidence="2 3">
    <name type="scientific">Caenorhabditis japonica</name>
    <dbReference type="NCBI Taxonomy" id="281687"/>
    <lineage>
        <taxon>Eukaryota</taxon>
        <taxon>Metazoa</taxon>
        <taxon>Ecdysozoa</taxon>
        <taxon>Nematoda</taxon>
        <taxon>Chromadorea</taxon>
        <taxon>Rhabditida</taxon>
        <taxon>Rhabditina</taxon>
        <taxon>Rhabditomorpha</taxon>
        <taxon>Rhabditoidea</taxon>
        <taxon>Rhabditidae</taxon>
        <taxon>Peloderinae</taxon>
        <taxon>Caenorhabditis</taxon>
    </lineage>
</organism>
<evidence type="ECO:0000313" key="3">
    <source>
        <dbReference type="Proteomes" id="UP000005237"/>
    </source>
</evidence>
<dbReference type="InterPro" id="IPR053164">
    <property type="entry name" value="IS1016-like_transposase"/>
</dbReference>